<evidence type="ECO:0000313" key="5">
    <source>
        <dbReference type="EMBL" id="OGZ95705.1"/>
    </source>
</evidence>
<dbReference type="GO" id="GO:0055052">
    <property type="term" value="C:ATP-binding cassette (ABC) transporter complex, substrate-binding subunit-containing"/>
    <property type="evidence" value="ECO:0007669"/>
    <property type="project" value="TreeGrafter"/>
</dbReference>
<accession>A0A1G2K8J8</accession>
<feature type="transmembrane region" description="Helical" evidence="4">
    <location>
        <begin position="12"/>
        <end position="32"/>
    </location>
</feature>
<sequence>MGSSRISSVQLIIFGLIAFFVLIALLLLLGIIGGGGNSTQTGGDLTVWGFDEEGPWRTLSSGFTAKNTGIRITYKQISKDNYESELVNALAAGNGPDVFMLKNSNIHDDTDKISSVADAYPATEKATPIIERDEFKRTFVDGTYEGLVTPAGDILGLPLSLDSLVLFYNKDFFNSANIPSPPQTWTDFLNDAAKLNDISPDGSINRSGGALGEYTNIDHFADIVSAFIFQAGGRIYDPVKNQVLMATPLPSSQSIPAHSAVEFYTSFASPKQKNYSWNRTFPNSTDAFIQEKTAMMLGFAGDIKTIREQNPHLNFMTAPLPQLSKTAPKVYYGRYNFLAVSHLSKLKALAWRFVYFAATHDAAKKYITETSLPPARRDLVLDTKTVPDELVAFYNQSLSAKTWIQPGESRVSDIFADMIDAVLRGKFDVGSAVSRATSALSLLVQKR</sequence>
<name>A0A1G2K8J8_9BACT</name>
<dbReference type="AlphaFoldDB" id="A0A1G2K8J8"/>
<evidence type="ECO:0000256" key="3">
    <source>
        <dbReference type="ARBA" id="ARBA00022729"/>
    </source>
</evidence>
<dbReference type="GO" id="GO:0015768">
    <property type="term" value="P:maltose transport"/>
    <property type="evidence" value="ECO:0007669"/>
    <property type="project" value="TreeGrafter"/>
</dbReference>
<comment type="caution">
    <text evidence="5">The sequence shown here is derived from an EMBL/GenBank/DDBJ whole genome shotgun (WGS) entry which is preliminary data.</text>
</comment>
<dbReference type="Gene3D" id="3.40.190.10">
    <property type="entry name" value="Periplasmic binding protein-like II"/>
    <property type="match status" value="1"/>
</dbReference>
<gene>
    <name evidence="5" type="ORF">A2633_01865</name>
</gene>
<dbReference type="EMBL" id="MHQC01000006">
    <property type="protein sequence ID" value="OGZ95705.1"/>
    <property type="molecule type" value="Genomic_DNA"/>
</dbReference>
<dbReference type="InterPro" id="IPR006059">
    <property type="entry name" value="SBP"/>
</dbReference>
<keyword evidence="4" id="KW-1133">Transmembrane helix</keyword>
<evidence type="ECO:0000256" key="4">
    <source>
        <dbReference type="SAM" id="Phobius"/>
    </source>
</evidence>
<proteinExistence type="inferred from homology"/>
<dbReference type="Proteomes" id="UP000177152">
    <property type="component" value="Unassembled WGS sequence"/>
</dbReference>
<keyword evidence="4" id="KW-0472">Membrane</keyword>
<evidence type="ECO:0008006" key="7">
    <source>
        <dbReference type="Google" id="ProtNLM"/>
    </source>
</evidence>
<dbReference type="GO" id="GO:1901982">
    <property type="term" value="F:maltose binding"/>
    <property type="evidence" value="ECO:0007669"/>
    <property type="project" value="TreeGrafter"/>
</dbReference>
<dbReference type="SUPFAM" id="SSF53850">
    <property type="entry name" value="Periplasmic binding protein-like II"/>
    <property type="match status" value="1"/>
</dbReference>
<evidence type="ECO:0000256" key="2">
    <source>
        <dbReference type="ARBA" id="ARBA00022448"/>
    </source>
</evidence>
<keyword evidence="2" id="KW-0813">Transport</keyword>
<evidence type="ECO:0000256" key="1">
    <source>
        <dbReference type="ARBA" id="ARBA00008520"/>
    </source>
</evidence>
<comment type="similarity">
    <text evidence="1">Belongs to the bacterial solute-binding protein 1 family.</text>
</comment>
<reference evidence="5 6" key="1">
    <citation type="journal article" date="2016" name="Nat. Commun.">
        <title>Thousands of microbial genomes shed light on interconnected biogeochemical processes in an aquifer system.</title>
        <authorList>
            <person name="Anantharaman K."/>
            <person name="Brown C.T."/>
            <person name="Hug L.A."/>
            <person name="Sharon I."/>
            <person name="Castelle C.J."/>
            <person name="Probst A.J."/>
            <person name="Thomas B.C."/>
            <person name="Singh A."/>
            <person name="Wilkins M.J."/>
            <person name="Karaoz U."/>
            <person name="Brodie E.L."/>
            <person name="Williams K.H."/>
            <person name="Hubbard S.S."/>
            <person name="Banfield J.F."/>
        </authorList>
    </citation>
    <scope>NUCLEOTIDE SEQUENCE [LARGE SCALE GENOMIC DNA]</scope>
</reference>
<dbReference type="PANTHER" id="PTHR30061:SF50">
    <property type="entry name" value="MALTOSE_MALTODEXTRIN-BINDING PERIPLASMIC PROTEIN"/>
    <property type="match status" value="1"/>
</dbReference>
<organism evidence="5 6">
    <name type="scientific">Candidatus Sungbacteria bacterium RIFCSPHIGHO2_01_FULL_47_32</name>
    <dbReference type="NCBI Taxonomy" id="1802264"/>
    <lineage>
        <taxon>Bacteria</taxon>
        <taxon>Candidatus Sungiibacteriota</taxon>
    </lineage>
</organism>
<dbReference type="Pfam" id="PF13416">
    <property type="entry name" value="SBP_bac_8"/>
    <property type="match status" value="1"/>
</dbReference>
<dbReference type="GO" id="GO:0042956">
    <property type="term" value="P:maltodextrin transmembrane transport"/>
    <property type="evidence" value="ECO:0007669"/>
    <property type="project" value="TreeGrafter"/>
</dbReference>
<dbReference type="PANTHER" id="PTHR30061">
    <property type="entry name" value="MALTOSE-BINDING PERIPLASMIC PROTEIN"/>
    <property type="match status" value="1"/>
</dbReference>
<protein>
    <recommendedName>
        <fullName evidence="7">Extracellular solute-binding protein</fullName>
    </recommendedName>
</protein>
<evidence type="ECO:0000313" key="6">
    <source>
        <dbReference type="Proteomes" id="UP000177152"/>
    </source>
</evidence>
<keyword evidence="3" id="KW-0732">Signal</keyword>
<keyword evidence="4" id="KW-0812">Transmembrane</keyword>